<evidence type="ECO:0000313" key="2">
    <source>
        <dbReference type="EMBL" id="GHP10404.1"/>
    </source>
</evidence>
<reference evidence="2" key="1">
    <citation type="submission" date="2020-10" db="EMBL/GenBank/DDBJ databases">
        <title>Unveiling of a novel bifunctional photoreceptor, Dualchrome1, isolated from a cosmopolitan green alga.</title>
        <authorList>
            <person name="Suzuki S."/>
            <person name="Kawachi M."/>
        </authorList>
    </citation>
    <scope>NUCLEOTIDE SEQUENCE</scope>
    <source>
        <strain evidence="2">NIES 2893</strain>
    </source>
</reference>
<gene>
    <name evidence="2" type="ORF">PPROV_000913500</name>
</gene>
<dbReference type="Pfam" id="PF09778">
    <property type="entry name" value="Guanylate_cyc_2"/>
    <property type="match status" value="2"/>
</dbReference>
<organism evidence="2 3">
    <name type="scientific">Pycnococcus provasolii</name>
    <dbReference type="NCBI Taxonomy" id="41880"/>
    <lineage>
        <taxon>Eukaryota</taxon>
        <taxon>Viridiplantae</taxon>
        <taxon>Chlorophyta</taxon>
        <taxon>Pseudoscourfieldiophyceae</taxon>
        <taxon>Pseudoscourfieldiales</taxon>
        <taxon>Pycnococcaceae</taxon>
        <taxon>Pycnococcus</taxon>
    </lineage>
</organism>
<accession>A0A830HTB6</accession>
<feature type="compositionally biased region" description="Polar residues" evidence="1">
    <location>
        <begin position="330"/>
        <end position="340"/>
    </location>
</feature>
<feature type="region of interest" description="Disordered" evidence="1">
    <location>
        <begin position="301"/>
        <end position="354"/>
    </location>
</feature>
<dbReference type="PANTHER" id="PTHR31400">
    <property type="entry name" value="GUANYLYL CYCLASE DOMAIN CONTAINING PROTEIN 1 GUCD1"/>
    <property type="match status" value="1"/>
</dbReference>
<feature type="region of interest" description="Disordered" evidence="1">
    <location>
        <begin position="12"/>
        <end position="40"/>
    </location>
</feature>
<dbReference type="Proteomes" id="UP000660262">
    <property type="component" value="Unassembled WGS sequence"/>
</dbReference>
<dbReference type="AlphaFoldDB" id="A0A830HTB6"/>
<feature type="compositionally biased region" description="Polar residues" evidence="1">
    <location>
        <begin position="257"/>
        <end position="279"/>
    </location>
</feature>
<dbReference type="InterPro" id="IPR018616">
    <property type="entry name" value="GUCD1"/>
</dbReference>
<dbReference type="EMBL" id="BNJQ01000029">
    <property type="protein sequence ID" value="GHP10404.1"/>
    <property type="molecule type" value="Genomic_DNA"/>
</dbReference>
<evidence type="ECO:0000313" key="3">
    <source>
        <dbReference type="Proteomes" id="UP000660262"/>
    </source>
</evidence>
<sequence length="431" mass="46022">MASMSTVRMAVVLEPPPPPNQNKDNMGGGASSSSSSFDVTFSTQGLSQEHSLDASLNASLPFGLIRRCTGTMTLSVRHVHQMHAWDCGLACAWMILRSIDDVMLNGEETYTFRNQQDSSSTAVANLGGILPPPLRTTTDALAMSHLAKLVATSSVWTIDIAHVLAKFKLPVVFTTTTIGVHPGYGGEPFYRGNMHEDAKRVERLFDDAQRVGIRVVRRSLSKHDLANAILGRGAAKGVRHILIVLCDKRALRYESTATGAPTPTQHTNAQQQKTYSGSDDSSRGGLWGLCCGAETTAFSGRAHAPAPAPAPAAPTSAPSPTCAPGERATTRTSLRNAMNDTTSTTATTTIPPLPFDDVPGGGITESMADVTPTPGYMGHYIVVSDYDEQRDSFFVSDPASRGGQWHIPSTSLDNARRAFGTDEDILLVPIL</sequence>
<comment type="caution">
    <text evidence="2">The sequence shown here is derived from an EMBL/GenBank/DDBJ whole genome shotgun (WGS) entry which is preliminary data.</text>
</comment>
<evidence type="ECO:0008006" key="4">
    <source>
        <dbReference type="Google" id="ProtNLM"/>
    </source>
</evidence>
<feature type="region of interest" description="Disordered" evidence="1">
    <location>
        <begin position="257"/>
        <end position="282"/>
    </location>
</feature>
<evidence type="ECO:0000256" key="1">
    <source>
        <dbReference type="SAM" id="MobiDB-lite"/>
    </source>
</evidence>
<dbReference type="PANTHER" id="PTHR31400:SF1">
    <property type="entry name" value="PROTEIN GUCD1"/>
    <property type="match status" value="1"/>
</dbReference>
<protein>
    <recommendedName>
        <fullName evidence="4">Guanylyl cyclase</fullName>
    </recommendedName>
</protein>
<dbReference type="OrthoDB" id="206796at2759"/>
<proteinExistence type="predicted"/>
<feature type="compositionally biased region" description="Low complexity" evidence="1">
    <location>
        <begin position="313"/>
        <end position="324"/>
    </location>
</feature>
<keyword evidence="3" id="KW-1185">Reference proteome</keyword>
<name>A0A830HTB6_9CHLO</name>